<dbReference type="Gene3D" id="3.90.220.20">
    <property type="entry name" value="DNA methylase specificity domains"/>
    <property type="match status" value="2"/>
</dbReference>
<keyword evidence="3" id="KW-0238">DNA-binding</keyword>
<dbReference type="PANTHER" id="PTHR43140:SF1">
    <property type="entry name" value="TYPE I RESTRICTION ENZYME ECOKI SPECIFICITY SUBUNIT"/>
    <property type="match status" value="1"/>
</dbReference>
<protein>
    <submittedName>
        <fullName evidence="5">Restriction endonuclease subunit S</fullName>
    </submittedName>
</protein>
<comment type="similarity">
    <text evidence="1">Belongs to the type-I restriction system S methylase family.</text>
</comment>
<keyword evidence="5" id="KW-0540">Nuclease</keyword>
<proteinExistence type="inferred from homology"/>
<feature type="domain" description="Type I restriction modification DNA specificity" evidence="4">
    <location>
        <begin position="241"/>
        <end position="381"/>
    </location>
</feature>
<organism evidence="5">
    <name type="scientific">Halomonas campaniensis</name>
    <dbReference type="NCBI Taxonomy" id="213554"/>
    <lineage>
        <taxon>Bacteria</taxon>
        <taxon>Pseudomonadati</taxon>
        <taxon>Pseudomonadota</taxon>
        <taxon>Gammaproteobacteria</taxon>
        <taxon>Oceanospirillales</taxon>
        <taxon>Halomonadaceae</taxon>
        <taxon>Halomonas</taxon>
    </lineage>
</organism>
<feature type="domain" description="Type I restriction modification DNA specificity" evidence="4">
    <location>
        <begin position="21"/>
        <end position="170"/>
    </location>
</feature>
<evidence type="ECO:0000259" key="4">
    <source>
        <dbReference type="Pfam" id="PF01420"/>
    </source>
</evidence>
<accession>A0A3D0KIQ8</accession>
<evidence type="ECO:0000256" key="3">
    <source>
        <dbReference type="ARBA" id="ARBA00023125"/>
    </source>
</evidence>
<evidence type="ECO:0000256" key="1">
    <source>
        <dbReference type="ARBA" id="ARBA00010923"/>
    </source>
</evidence>
<dbReference type="PANTHER" id="PTHR43140">
    <property type="entry name" value="TYPE-1 RESTRICTION ENZYME ECOKI SPECIFICITY PROTEIN"/>
    <property type="match status" value="1"/>
</dbReference>
<name>A0A3D0KIQ8_9GAMM</name>
<sequence length="447" mass="49772">MTYPAYPEYKDSGVEWLGEVPVHWSVPKLKHLARIRNGRDYKIVEVESGGYPVIGSGGEFARANNFLFDGESVLLGRKGTIDKPLYINGPFWTVDTMFYTELSQRVDGRFLYYYTTCFQFDQYSTNTALPSMAQEDLVNIYLATPELPEQAHIATFLDHETARIDALVEEQQRLIELLKEKRQAVISHAVTKGLDPDVPMKDSGVEWLGEVPAHWGVVRVKHIKASIQHAFVDGPFGSNLKSDHFIDDGDAYVIESGFATKGVLNNESLKQITHEHFSTISRSQVKGGDIVISKIGARYGMCSILPELDKPAVVSGNSLKLTVDLKLCDPIFAVLVLRYLRERGAIEDIVNMTAQPALSLGEMNNLPFPLPSLEEQKEILKDASQRITKFDDMAGECEHLIALSQERRSALISAAVTGKIDVRGWQPPEKLQAANDDAQKGHEVVAV</sequence>
<comment type="caution">
    <text evidence="5">The sequence shown here is derived from an EMBL/GenBank/DDBJ whole genome shotgun (WGS) entry which is preliminary data.</text>
</comment>
<dbReference type="GO" id="GO:0004519">
    <property type="term" value="F:endonuclease activity"/>
    <property type="evidence" value="ECO:0007669"/>
    <property type="project" value="UniProtKB-KW"/>
</dbReference>
<dbReference type="InterPro" id="IPR044946">
    <property type="entry name" value="Restrct_endonuc_typeI_TRD_sf"/>
</dbReference>
<reference evidence="5" key="1">
    <citation type="journal article" date="2018" name="Nat. Biotechnol.">
        <title>A standardized bacterial taxonomy based on genome phylogeny substantially revises the tree of life.</title>
        <authorList>
            <person name="Parks D.H."/>
            <person name="Chuvochina M."/>
            <person name="Waite D.W."/>
            <person name="Rinke C."/>
            <person name="Skarshewski A."/>
            <person name="Chaumeil P.A."/>
            <person name="Hugenholtz P."/>
        </authorList>
    </citation>
    <scope>NUCLEOTIDE SEQUENCE [LARGE SCALE GENOMIC DNA]</scope>
    <source>
        <strain evidence="5">UBA11284</strain>
    </source>
</reference>
<evidence type="ECO:0000256" key="2">
    <source>
        <dbReference type="ARBA" id="ARBA00022747"/>
    </source>
</evidence>
<evidence type="ECO:0000313" key="5">
    <source>
        <dbReference type="EMBL" id="HCA03235.1"/>
    </source>
</evidence>
<dbReference type="GO" id="GO:0009307">
    <property type="term" value="P:DNA restriction-modification system"/>
    <property type="evidence" value="ECO:0007669"/>
    <property type="project" value="UniProtKB-KW"/>
</dbReference>
<dbReference type="Pfam" id="PF01420">
    <property type="entry name" value="Methylase_S"/>
    <property type="match status" value="2"/>
</dbReference>
<dbReference type="EMBL" id="DOTR01000081">
    <property type="protein sequence ID" value="HCA03235.1"/>
    <property type="molecule type" value="Genomic_DNA"/>
</dbReference>
<dbReference type="CDD" id="cd17288">
    <property type="entry name" value="RMtype1_S_LlaAI06ORF1089P_TRD1-CR1_like"/>
    <property type="match status" value="1"/>
</dbReference>
<dbReference type="GO" id="GO:0003677">
    <property type="term" value="F:DNA binding"/>
    <property type="evidence" value="ECO:0007669"/>
    <property type="project" value="UniProtKB-KW"/>
</dbReference>
<dbReference type="InterPro" id="IPR000055">
    <property type="entry name" value="Restrct_endonuc_typeI_TRD"/>
</dbReference>
<keyword evidence="5" id="KW-0255">Endonuclease</keyword>
<gene>
    <name evidence="5" type="ORF">DEO68_13915</name>
</gene>
<dbReference type="SUPFAM" id="SSF116734">
    <property type="entry name" value="DNA methylase specificity domain"/>
    <property type="match status" value="2"/>
</dbReference>
<dbReference type="Gene3D" id="1.10.287.1120">
    <property type="entry name" value="Bipartite methylase S protein"/>
    <property type="match status" value="1"/>
</dbReference>
<dbReference type="AlphaFoldDB" id="A0A3D0KIQ8"/>
<keyword evidence="2" id="KW-0680">Restriction system</keyword>
<dbReference type="InterPro" id="IPR051212">
    <property type="entry name" value="Type-I_RE_S_subunit"/>
</dbReference>
<keyword evidence="5" id="KW-0378">Hydrolase</keyword>